<accession>A0A0A9A014</accession>
<reference evidence="1" key="1">
    <citation type="submission" date="2014-09" db="EMBL/GenBank/DDBJ databases">
        <authorList>
            <person name="Magalhaes I.L.F."/>
            <person name="Oliveira U."/>
            <person name="Santos F.R."/>
            <person name="Vidigal T.H.D.A."/>
            <person name="Brescovit A.D."/>
            <person name="Santos A.J."/>
        </authorList>
    </citation>
    <scope>NUCLEOTIDE SEQUENCE</scope>
    <source>
        <tissue evidence="1">Shoot tissue taken approximately 20 cm above the soil surface</tissue>
    </source>
</reference>
<dbReference type="AlphaFoldDB" id="A0A0A9A014"/>
<sequence length="34" mass="4073">MTQHSSQPESYLRQFMKLALDSQPDSEFMQRINQ</sequence>
<dbReference type="EMBL" id="GBRH01252916">
    <property type="protein sequence ID" value="JAD44979.1"/>
    <property type="molecule type" value="Transcribed_RNA"/>
</dbReference>
<organism evidence="1">
    <name type="scientific">Arundo donax</name>
    <name type="common">Giant reed</name>
    <name type="synonym">Donax arundinaceus</name>
    <dbReference type="NCBI Taxonomy" id="35708"/>
    <lineage>
        <taxon>Eukaryota</taxon>
        <taxon>Viridiplantae</taxon>
        <taxon>Streptophyta</taxon>
        <taxon>Embryophyta</taxon>
        <taxon>Tracheophyta</taxon>
        <taxon>Spermatophyta</taxon>
        <taxon>Magnoliopsida</taxon>
        <taxon>Liliopsida</taxon>
        <taxon>Poales</taxon>
        <taxon>Poaceae</taxon>
        <taxon>PACMAD clade</taxon>
        <taxon>Arundinoideae</taxon>
        <taxon>Arundineae</taxon>
        <taxon>Arundo</taxon>
    </lineage>
</organism>
<reference evidence="1" key="2">
    <citation type="journal article" date="2015" name="Data Brief">
        <title>Shoot transcriptome of the giant reed, Arundo donax.</title>
        <authorList>
            <person name="Barrero R.A."/>
            <person name="Guerrero F.D."/>
            <person name="Moolhuijzen P."/>
            <person name="Goolsby J.A."/>
            <person name="Tidwell J."/>
            <person name="Bellgard S.E."/>
            <person name="Bellgard M.I."/>
        </authorList>
    </citation>
    <scope>NUCLEOTIDE SEQUENCE</scope>
    <source>
        <tissue evidence="1">Shoot tissue taken approximately 20 cm above the soil surface</tissue>
    </source>
</reference>
<proteinExistence type="predicted"/>
<protein>
    <submittedName>
        <fullName evidence="1">Uncharacterized protein</fullName>
    </submittedName>
</protein>
<evidence type="ECO:0000313" key="1">
    <source>
        <dbReference type="EMBL" id="JAD44979.1"/>
    </source>
</evidence>
<name>A0A0A9A014_ARUDO</name>